<accession>F7XWK3</accession>
<evidence type="ECO:0000313" key="2">
    <source>
        <dbReference type="Proteomes" id="UP000006639"/>
    </source>
</evidence>
<dbReference type="AlphaFoldDB" id="F7XWK3"/>
<sequence length="50" mass="5783">MVRELSALHDKNYYLAQSPSECAHNDSPVYRLINNENSYDYLRIKGLPLA</sequence>
<keyword evidence="2" id="KW-1185">Reference proteome</keyword>
<organism evidence="1 2">
    <name type="scientific">Midichloria mitochondrii (strain IricVA)</name>
    <dbReference type="NCBI Taxonomy" id="696127"/>
    <lineage>
        <taxon>Bacteria</taxon>
        <taxon>Pseudomonadati</taxon>
        <taxon>Pseudomonadota</taxon>
        <taxon>Alphaproteobacteria</taxon>
        <taxon>Rickettsiales</taxon>
        <taxon>Candidatus Midichloriaceae</taxon>
        <taxon>Candidatus Midichloria</taxon>
    </lineage>
</organism>
<dbReference type="KEGG" id="mmn:midi_00762"/>
<reference evidence="1 2" key="1">
    <citation type="journal article" date="2011" name="Mol. Biol. Evol.">
        <title>Phylogenomic evidence for the presence of a flagellum and cbb3 oxidase in the free-living mitochondrial ancestor.</title>
        <authorList>
            <person name="Sassera D."/>
            <person name="Lo N."/>
            <person name="Epis S."/>
            <person name="D'Auria G."/>
            <person name="Montagna M."/>
            <person name="Comandatore F."/>
            <person name="Horner D."/>
            <person name="Pereto J."/>
            <person name="Luciano A.M."/>
            <person name="Franciosi F."/>
            <person name="Ferri E."/>
            <person name="Crotti E."/>
            <person name="Bazzocchi C."/>
            <person name="Daffonchio D."/>
            <person name="Sacchi L."/>
            <person name="Moya A."/>
            <person name="Latorre A."/>
            <person name="Bandi C."/>
        </authorList>
    </citation>
    <scope>NUCLEOTIDE SEQUENCE [LARGE SCALE GENOMIC DNA]</scope>
    <source>
        <strain evidence="1 2">IricVA</strain>
    </source>
</reference>
<proteinExistence type="predicted"/>
<dbReference type="EMBL" id="CP002130">
    <property type="protein sequence ID" value="AEI89052.1"/>
    <property type="molecule type" value="Genomic_DNA"/>
</dbReference>
<protein>
    <submittedName>
        <fullName evidence="1">Uncharacterized protein</fullName>
    </submittedName>
</protein>
<dbReference type="Proteomes" id="UP000006639">
    <property type="component" value="Chromosome"/>
</dbReference>
<evidence type="ECO:0000313" key="1">
    <source>
        <dbReference type="EMBL" id="AEI89052.1"/>
    </source>
</evidence>
<name>F7XWK3_MIDMI</name>
<gene>
    <name evidence="1" type="ordered locus">midi_00762</name>
</gene>
<dbReference type="HOGENOM" id="CLU_3119895_0_0_5"/>